<feature type="domain" description="J" evidence="3">
    <location>
        <begin position="10"/>
        <end position="72"/>
    </location>
</feature>
<dbReference type="OrthoDB" id="5113508at2"/>
<feature type="region of interest" description="Disordered" evidence="1">
    <location>
        <begin position="69"/>
        <end position="130"/>
    </location>
</feature>
<dbReference type="AlphaFoldDB" id="A0A4R8W9J2"/>
<name>A0A4R8W9J2_9MICO</name>
<dbReference type="Pfam" id="PF00226">
    <property type="entry name" value="DnaJ"/>
    <property type="match status" value="1"/>
</dbReference>
<sequence>MTERTMTPAEAAALLEVAVDAELEQVERAFRYQAQRSHPDRLTAATPAELAAAAARFDRITQARAVLREAETDRMRRSPGSAEHWPPGSAVPGSGAGSDAGAGSSAWSGTGPASRRTGRGAPPGWAATEPYQPAEPAGPWLFWVWTALYALAAVISVIGGPLPQSPLDLWLRLVPLGLASVAFARTGRTVYLVIVLILGAATAVLTVMFASFGPLVALQLLIAPVLGLVALGRPKQLRRRSTAPPRPAG</sequence>
<keyword evidence="2" id="KW-0472">Membrane</keyword>
<feature type="transmembrane region" description="Helical" evidence="2">
    <location>
        <begin position="191"/>
        <end position="210"/>
    </location>
</feature>
<comment type="caution">
    <text evidence="4">The sequence shown here is derived from an EMBL/GenBank/DDBJ whole genome shotgun (WGS) entry which is preliminary data.</text>
</comment>
<evidence type="ECO:0000259" key="3">
    <source>
        <dbReference type="PROSITE" id="PS50076"/>
    </source>
</evidence>
<reference evidence="4 5" key="1">
    <citation type="submission" date="2019-03" db="EMBL/GenBank/DDBJ databases">
        <title>Genomics of glacier-inhabiting Cryobacterium strains.</title>
        <authorList>
            <person name="Liu Q."/>
            <person name="Xin Y.-H."/>
        </authorList>
    </citation>
    <scope>NUCLEOTIDE SEQUENCE [LARGE SCALE GENOMIC DNA]</scope>
    <source>
        <strain evidence="4 5">RHLS22-1</strain>
    </source>
</reference>
<dbReference type="InterPro" id="IPR001623">
    <property type="entry name" value="DnaJ_domain"/>
</dbReference>
<keyword evidence="2" id="KW-0812">Transmembrane</keyword>
<dbReference type="EMBL" id="SOFL01000012">
    <property type="protein sequence ID" value="TFC04719.1"/>
    <property type="molecule type" value="Genomic_DNA"/>
</dbReference>
<dbReference type="Gene3D" id="1.10.287.110">
    <property type="entry name" value="DnaJ domain"/>
    <property type="match status" value="1"/>
</dbReference>
<feature type="transmembrane region" description="Helical" evidence="2">
    <location>
        <begin position="140"/>
        <end position="163"/>
    </location>
</feature>
<proteinExistence type="predicted"/>
<keyword evidence="5" id="KW-1185">Reference proteome</keyword>
<evidence type="ECO:0000256" key="2">
    <source>
        <dbReference type="SAM" id="Phobius"/>
    </source>
</evidence>
<dbReference type="RefSeq" id="WP_134452681.1">
    <property type="nucleotide sequence ID" value="NZ_SOFL01000012.1"/>
</dbReference>
<dbReference type="PROSITE" id="PS50076">
    <property type="entry name" value="DNAJ_2"/>
    <property type="match status" value="1"/>
</dbReference>
<evidence type="ECO:0000256" key="1">
    <source>
        <dbReference type="SAM" id="MobiDB-lite"/>
    </source>
</evidence>
<organism evidence="4 5">
    <name type="scientific">Cryobacterium adonitolivorans</name>
    <dbReference type="NCBI Taxonomy" id="1259189"/>
    <lineage>
        <taxon>Bacteria</taxon>
        <taxon>Bacillati</taxon>
        <taxon>Actinomycetota</taxon>
        <taxon>Actinomycetes</taxon>
        <taxon>Micrococcales</taxon>
        <taxon>Microbacteriaceae</taxon>
        <taxon>Cryobacterium</taxon>
    </lineage>
</organism>
<gene>
    <name evidence="4" type="ORF">E3O42_04225</name>
</gene>
<feature type="transmembrane region" description="Helical" evidence="2">
    <location>
        <begin position="216"/>
        <end position="232"/>
    </location>
</feature>
<dbReference type="Proteomes" id="UP000297907">
    <property type="component" value="Unassembled WGS sequence"/>
</dbReference>
<evidence type="ECO:0000313" key="4">
    <source>
        <dbReference type="EMBL" id="TFC04719.1"/>
    </source>
</evidence>
<dbReference type="SUPFAM" id="SSF46565">
    <property type="entry name" value="Chaperone J-domain"/>
    <property type="match status" value="1"/>
</dbReference>
<evidence type="ECO:0000313" key="5">
    <source>
        <dbReference type="Proteomes" id="UP000297907"/>
    </source>
</evidence>
<protein>
    <recommendedName>
        <fullName evidence="3">J domain-containing protein</fullName>
    </recommendedName>
</protein>
<feature type="transmembrane region" description="Helical" evidence="2">
    <location>
        <begin position="169"/>
        <end position="184"/>
    </location>
</feature>
<feature type="compositionally biased region" description="Low complexity" evidence="1">
    <location>
        <begin position="101"/>
        <end position="114"/>
    </location>
</feature>
<keyword evidence="2" id="KW-1133">Transmembrane helix</keyword>
<dbReference type="InterPro" id="IPR036869">
    <property type="entry name" value="J_dom_sf"/>
</dbReference>
<accession>A0A4R8W9J2</accession>